<reference evidence="11" key="1">
    <citation type="journal article" date="2023" name="G3 (Bethesda)">
        <title>A reference genome for the long-term kleptoplast-retaining sea slug Elysia crispata morphotype clarki.</title>
        <authorList>
            <person name="Eastman K.E."/>
            <person name="Pendleton A.L."/>
            <person name="Shaikh M.A."/>
            <person name="Suttiyut T."/>
            <person name="Ogas R."/>
            <person name="Tomko P."/>
            <person name="Gavelis G."/>
            <person name="Widhalm J.R."/>
            <person name="Wisecaver J.H."/>
        </authorList>
    </citation>
    <scope>NUCLEOTIDE SEQUENCE</scope>
    <source>
        <strain evidence="11">ECLA1</strain>
    </source>
</reference>
<keyword evidence="12" id="KW-1185">Reference proteome</keyword>
<comment type="similarity">
    <text evidence="2">Belongs to the complex I LYR family.</text>
</comment>
<dbReference type="InterPro" id="IPR008011">
    <property type="entry name" value="Complex1_LYR_dom"/>
</dbReference>
<comment type="caution">
    <text evidence="11">The sequence shown here is derived from an EMBL/GenBank/DDBJ whole genome shotgun (WGS) entry which is preliminary data.</text>
</comment>
<dbReference type="AlphaFoldDB" id="A0AAE1CV03"/>
<dbReference type="GO" id="GO:0005759">
    <property type="term" value="C:mitochondrial matrix"/>
    <property type="evidence" value="ECO:0007669"/>
    <property type="project" value="UniProtKB-SubCell"/>
</dbReference>
<dbReference type="GO" id="GO:0034551">
    <property type="term" value="P:mitochondrial respiratory chain complex III assembly"/>
    <property type="evidence" value="ECO:0007669"/>
    <property type="project" value="InterPro"/>
</dbReference>
<evidence type="ECO:0000256" key="1">
    <source>
        <dbReference type="ARBA" id="ARBA00004305"/>
    </source>
</evidence>
<evidence type="ECO:0000256" key="2">
    <source>
        <dbReference type="ARBA" id="ARBA00009508"/>
    </source>
</evidence>
<dbReference type="PANTHER" id="PTHR46749">
    <property type="entry name" value="COMPLEX III ASSEMBLY FACTOR LYRM7"/>
    <property type="match status" value="1"/>
</dbReference>
<feature type="region of interest" description="Disordered" evidence="9">
    <location>
        <begin position="95"/>
        <end position="130"/>
    </location>
</feature>
<evidence type="ECO:0000259" key="10">
    <source>
        <dbReference type="Pfam" id="PF05347"/>
    </source>
</evidence>
<dbReference type="GO" id="GO:0044183">
    <property type="term" value="F:protein folding chaperone"/>
    <property type="evidence" value="ECO:0007669"/>
    <property type="project" value="TreeGrafter"/>
</dbReference>
<evidence type="ECO:0000313" key="11">
    <source>
        <dbReference type="EMBL" id="KAK3737974.1"/>
    </source>
</evidence>
<accession>A0AAE1CV03</accession>
<dbReference type="Proteomes" id="UP001283361">
    <property type="component" value="Unassembled WGS sequence"/>
</dbReference>
<comment type="subunit">
    <text evidence="6">Interacts with UQCRFS1.</text>
</comment>
<feature type="compositionally biased region" description="Polar residues" evidence="9">
    <location>
        <begin position="120"/>
        <end position="130"/>
    </location>
</feature>
<protein>
    <recommendedName>
        <fullName evidence="7">Complex III assembly factor LYRM7</fullName>
    </recommendedName>
    <alternativeName>
        <fullName evidence="8">LYR motif-containing protein 7</fullName>
    </alternativeName>
</protein>
<dbReference type="EMBL" id="JAWDGP010006608">
    <property type="protein sequence ID" value="KAK3737974.1"/>
    <property type="molecule type" value="Genomic_DNA"/>
</dbReference>
<evidence type="ECO:0000256" key="3">
    <source>
        <dbReference type="ARBA" id="ARBA00023128"/>
    </source>
</evidence>
<keyword evidence="3" id="KW-0496">Mitochondrion</keyword>
<evidence type="ECO:0000256" key="9">
    <source>
        <dbReference type="SAM" id="MobiDB-lite"/>
    </source>
</evidence>
<evidence type="ECO:0000256" key="7">
    <source>
        <dbReference type="ARBA" id="ARBA00026165"/>
    </source>
</evidence>
<keyword evidence="4" id="KW-0143">Chaperone</keyword>
<dbReference type="InterPro" id="IPR045298">
    <property type="entry name" value="Complex1_LYR_LYRM7"/>
</dbReference>
<evidence type="ECO:0000313" key="12">
    <source>
        <dbReference type="Proteomes" id="UP001283361"/>
    </source>
</evidence>
<evidence type="ECO:0000256" key="4">
    <source>
        <dbReference type="ARBA" id="ARBA00023186"/>
    </source>
</evidence>
<comment type="function">
    <text evidence="5">Assembly factor required for Rieske Fe-S protein UQCRFS1 incorporation into the cytochrome b-c1 (CIII) complex. Functions as a chaperone, binding to this subunit within the mitochondrial matrix and stabilizing it prior to its translocation and insertion into the late CIII dimeric intermediate within the mitochondrial inner membrane.</text>
</comment>
<dbReference type="CDD" id="cd20267">
    <property type="entry name" value="Complex1_LYR_LYRM7"/>
    <property type="match status" value="1"/>
</dbReference>
<dbReference type="PANTHER" id="PTHR46749:SF1">
    <property type="entry name" value="COMPLEX III ASSEMBLY FACTOR LYRM7"/>
    <property type="match status" value="1"/>
</dbReference>
<dbReference type="InterPro" id="IPR050435">
    <property type="entry name" value="MZM1/LYRM7"/>
</dbReference>
<name>A0AAE1CV03_9GAST</name>
<evidence type="ECO:0000256" key="8">
    <source>
        <dbReference type="ARBA" id="ARBA00031830"/>
    </source>
</evidence>
<comment type="subcellular location">
    <subcellularLocation>
        <location evidence="1">Mitochondrion matrix</location>
    </subcellularLocation>
</comment>
<evidence type="ECO:0000256" key="5">
    <source>
        <dbReference type="ARBA" id="ARBA00025430"/>
    </source>
</evidence>
<dbReference type="Pfam" id="PF05347">
    <property type="entry name" value="Complex1_LYR"/>
    <property type="match status" value="1"/>
</dbReference>
<sequence>MSSCRSRVLAALKELHRTRRVVFEGDDHALQVTKQQIRDEFRKNARETNQSKIEEAITLATDVAKLLRTTVVQLKQKEPGSDTFEMRVTKDTVLPENTMFDPRVELPEQPRRKKCADSPTMPSANTSNHS</sequence>
<proteinExistence type="inferred from homology"/>
<feature type="domain" description="Complex 1 LYR protein" evidence="10">
    <location>
        <begin position="30"/>
        <end position="62"/>
    </location>
</feature>
<gene>
    <name evidence="11" type="ORF">RRG08_010022</name>
</gene>
<evidence type="ECO:0000256" key="6">
    <source>
        <dbReference type="ARBA" id="ARBA00025809"/>
    </source>
</evidence>
<organism evidence="11 12">
    <name type="scientific">Elysia crispata</name>
    <name type="common">lettuce slug</name>
    <dbReference type="NCBI Taxonomy" id="231223"/>
    <lineage>
        <taxon>Eukaryota</taxon>
        <taxon>Metazoa</taxon>
        <taxon>Spiralia</taxon>
        <taxon>Lophotrochozoa</taxon>
        <taxon>Mollusca</taxon>
        <taxon>Gastropoda</taxon>
        <taxon>Heterobranchia</taxon>
        <taxon>Euthyneura</taxon>
        <taxon>Panpulmonata</taxon>
        <taxon>Sacoglossa</taxon>
        <taxon>Placobranchoidea</taxon>
        <taxon>Plakobranchidae</taxon>
        <taxon>Elysia</taxon>
    </lineage>
</organism>